<dbReference type="Proteomes" id="UP001050691">
    <property type="component" value="Unassembled WGS sequence"/>
</dbReference>
<evidence type="ECO:0000313" key="1">
    <source>
        <dbReference type="EMBL" id="GJJ13381.1"/>
    </source>
</evidence>
<comment type="caution">
    <text evidence="1">The sequence shown here is derived from an EMBL/GenBank/DDBJ whole genome shotgun (WGS) entry which is preliminary data.</text>
</comment>
<dbReference type="EMBL" id="BPWL01000008">
    <property type="protein sequence ID" value="GJJ13381.1"/>
    <property type="molecule type" value="Genomic_DNA"/>
</dbReference>
<dbReference type="AlphaFoldDB" id="A0AAV5AFG1"/>
<protein>
    <recommendedName>
        <fullName evidence="3">C3H1-type domain-containing protein</fullName>
    </recommendedName>
</protein>
<organism evidence="1 2">
    <name type="scientific">Clathrus columnatus</name>
    <dbReference type="NCBI Taxonomy" id="1419009"/>
    <lineage>
        <taxon>Eukaryota</taxon>
        <taxon>Fungi</taxon>
        <taxon>Dikarya</taxon>
        <taxon>Basidiomycota</taxon>
        <taxon>Agaricomycotina</taxon>
        <taxon>Agaricomycetes</taxon>
        <taxon>Phallomycetidae</taxon>
        <taxon>Phallales</taxon>
        <taxon>Clathraceae</taxon>
        <taxon>Clathrus</taxon>
    </lineage>
</organism>
<sequence>MSSENDTTPYSFMISLPSISVDKSISEQISHLLRPLRDEVVSKLDPMRPLCHFEVPGGGKCQDSTCHYIHLRDFEPTDDQIAQYLSRVLPEPQPSFQMIRTGLSRVRASKQEIDFDNRIIQALDHLGIR</sequence>
<proteinExistence type="predicted"/>
<reference evidence="1" key="1">
    <citation type="submission" date="2021-10" db="EMBL/GenBank/DDBJ databases">
        <title>De novo Genome Assembly of Clathrus columnatus (Basidiomycota, Fungi) Using Illumina and Nanopore Sequence Data.</title>
        <authorList>
            <person name="Ogiso-Tanaka E."/>
            <person name="Itagaki H."/>
            <person name="Hosoya T."/>
            <person name="Hosaka K."/>
        </authorList>
    </citation>
    <scope>NUCLEOTIDE SEQUENCE</scope>
    <source>
        <strain evidence="1">MO-923</strain>
    </source>
</reference>
<name>A0AAV5AFG1_9AGAM</name>
<evidence type="ECO:0008006" key="3">
    <source>
        <dbReference type="Google" id="ProtNLM"/>
    </source>
</evidence>
<gene>
    <name evidence="1" type="ORF">Clacol_007634</name>
</gene>
<evidence type="ECO:0000313" key="2">
    <source>
        <dbReference type="Proteomes" id="UP001050691"/>
    </source>
</evidence>
<accession>A0AAV5AFG1</accession>
<keyword evidence="2" id="KW-1185">Reference proteome</keyword>